<evidence type="ECO:0000313" key="3">
    <source>
        <dbReference type="Proteomes" id="UP001056384"/>
    </source>
</evidence>
<protein>
    <submittedName>
        <fullName evidence="2">Uncharacterized protein</fullName>
    </submittedName>
</protein>
<dbReference type="AlphaFoldDB" id="A0A9Q9EQZ9"/>
<name>A0A9Q9EQZ9_9PEZI</name>
<organism evidence="2 3">
    <name type="scientific">Septoria linicola</name>
    <dbReference type="NCBI Taxonomy" id="215465"/>
    <lineage>
        <taxon>Eukaryota</taxon>
        <taxon>Fungi</taxon>
        <taxon>Dikarya</taxon>
        <taxon>Ascomycota</taxon>
        <taxon>Pezizomycotina</taxon>
        <taxon>Dothideomycetes</taxon>
        <taxon>Dothideomycetidae</taxon>
        <taxon>Mycosphaerellales</taxon>
        <taxon>Mycosphaerellaceae</taxon>
        <taxon>Septoria</taxon>
    </lineage>
</organism>
<keyword evidence="3" id="KW-1185">Reference proteome</keyword>
<accession>A0A9Q9EQZ9</accession>
<gene>
    <name evidence="2" type="ORF">Slin15195_G129590</name>
</gene>
<proteinExistence type="predicted"/>
<evidence type="ECO:0000256" key="1">
    <source>
        <dbReference type="SAM" id="MobiDB-lite"/>
    </source>
</evidence>
<sequence>MTRHDYKKARPIIKSFFTKINLASLGLLKPEDLNSVYDELMWKRDADEERNKTNLIKWIRRNMPMYEPREDQSFSLSKLVRESMVLRPEIVSDCNDDIDDGNNDGAGNNDGRNDSAARSLSSVGPRERPVPAAKTGPKPQKQTRGGFLSASMSAEVFRQHDKQLHHPAVLLPLASTASAMGPDSALVTFEQGLHIAHRAFTAGDWAHSLLQLAKCTATVVQLDEYAVAAAAAAASPAVAGVRNGANVGSCLGIPAHGRRVERDEYVFEGGDGMKPEDSEGGDVCCAGVKCEESEDEIL</sequence>
<dbReference type="Proteomes" id="UP001056384">
    <property type="component" value="Chromosome 14"/>
</dbReference>
<evidence type="ECO:0000313" key="2">
    <source>
        <dbReference type="EMBL" id="USW59640.1"/>
    </source>
</evidence>
<reference evidence="2" key="1">
    <citation type="submission" date="2022-06" db="EMBL/GenBank/DDBJ databases">
        <title>Complete genome sequences of two strains of the flax pathogen Septoria linicola.</title>
        <authorList>
            <person name="Lapalu N."/>
            <person name="Simon A."/>
            <person name="Demenou B."/>
            <person name="Paumier D."/>
            <person name="Guillot M.-P."/>
            <person name="Gout L."/>
            <person name="Valade R."/>
        </authorList>
    </citation>
    <scope>NUCLEOTIDE SEQUENCE</scope>
    <source>
        <strain evidence="2">SE15195</strain>
    </source>
</reference>
<feature type="region of interest" description="Disordered" evidence="1">
    <location>
        <begin position="92"/>
        <end position="145"/>
    </location>
</feature>
<dbReference type="EMBL" id="CP099431">
    <property type="protein sequence ID" value="USW59640.1"/>
    <property type="molecule type" value="Genomic_DNA"/>
</dbReference>